<organism evidence="2 3">
    <name type="scientific">Mycolicibacterium austroafricanum</name>
    <name type="common">Mycobacterium austroafricanum</name>
    <dbReference type="NCBI Taxonomy" id="39687"/>
    <lineage>
        <taxon>Bacteria</taxon>
        <taxon>Bacillati</taxon>
        <taxon>Actinomycetota</taxon>
        <taxon>Actinomycetes</taxon>
        <taxon>Mycobacteriales</taxon>
        <taxon>Mycobacteriaceae</taxon>
        <taxon>Mycolicibacterium</taxon>
    </lineage>
</organism>
<dbReference type="RefSeq" id="WP_036368750.1">
    <property type="nucleotide sequence ID" value="NZ_CP070380.1"/>
</dbReference>
<comment type="caution">
    <text evidence="2">The sequence shown here is derived from an EMBL/GenBank/DDBJ whole genome shotgun (WGS) entry which is preliminary data.</text>
</comment>
<protein>
    <submittedName>
        <fullName evidence="2">Uncharacterized protein</fullName>
    </submittedName>
</protein>
<proteinExistence type="predicted"/>
<accession>A0ABT8HPD3</accession>
<feature type="region of interest" description="Disordered" evidence="1">
    <location>
        <begin position="1"/>
        <end position="20"/>
    </location>
</feature>
<gene>
    <name evidence="2" type="ORF">QYF68_33060</name>
</gene>
<reference evidence="2" key="1">
    <citation type="submission" date="2023-07" db="EMBL/GenBank/DDBJ databases">
        <title>Degradation of tert-butanol by M. austroafricanum TBA100.</title>
        <authorList>
            <person name="Helbich S."/>
            <person name="Vainshtein Y."/>
        </authorList>
    </citation>
    <scope>NUCLEOTIDE SEQUENCE</scope>
    <source>
        <strain evidence="2">TBA100</strain>
    </source>
</reference>
<evidence type="ECO:0000256" key="1">
    <source>
        <dbReference type="SAM" id="MobiDB-lite"/>
    </source>
</evidence>
<keyword evidence="3" id="KW-1185">Reference proteome</keyword>
<name>A0ABT8HPD3_MYCAO</name>
<evidence type="ECO:0000313" key="3">
    <source>
        <dbReference type="Proteomes" id="UP001172687"/>
    </source>
</evidence>
<evidence type="ECO:0000313" key="2">
    <source>
        <dbReference type="EMBL" id="MDN4522619.1"/>
    </source>
</evidence>
<sequence>MRLAARDLDPSVTVSPETGRPIRMRTGALTYMMTPAEAIALATDLADAVTRLRAQENQQ</sequence>
<dbReference type="EMBL" id="JAUHTC010000101">
    <property type="protein sequence ID" value="MDN4522619.1"/>
    <property type="molecule type" value="Genomic_DNA"/>
</dbReference>
<dbReference type="Proteomes" id="UP001172687">
    <property type="component" value="Unassembled WGS sequence"/>
</dbReference>